<dbReference type="InterPro" id="IPR039207">
    <property type="entry name" value="MMTAG2-like"/>
</dbReference>
<dbReference type="PANTHER" id="PTHR14580:SF0">
    <property type="entry name" value="MULTIPLE MYELOMA TUMOR-ASSOCIATED PROTEIN 2"/>
    <property type="match status" value="1"/>
</dbReference>
<dbReference type="Pfam" id="PF10159">
    <property type="entry name" value="MMtag"/>
    <property type="match status" value="1"/>
</dbReference>
<comment type="caution">
    <text evidence="3">The sequence shown here is derived from an EMBL/GenBank/DDBJ whole genome shotgun (WGS) entry which is preliminary data.</text>
</comment>
<reference evidence="3" key="1">
    <citation type="submission" date="2021-06" db="EMBL/GenBank/DDBJ databases">
        <authorList>
            <person name="Kallberg Y."/>
            <person name="Tangrot J."/>
            <person name="Rosling A."/>
        </authorList>
    </citation>
    <scope>NUCLEOTIDE SEQUENCE</scope>
    <source>
        <strain evidence="3">FL966</strain>
    </source>
</reference>
<evidence type="ECO:0000256" key="1">
    <source>
        <dbReference type="SAM" id="MobiDB-lite"/>
    </source>
</evidence>
<dbReference type="OrthoDB" id="5390672at2759"/>
<dbReference type="PANTHER" id="PTHR14580">
    <property type="entry name" value="MULTIPLE MYELOMA TUMOR-ASSOCIATED PROTEIN 2 FAMILY MEMBER"/>
    <property type="match status" value="1"/>
</dbReference>
<gene>
    <name evidence="3" type="ORF">CPELLU_LOCUS14555</name>
</gene>
<proteinExistence type="predicted"/>
<feature type="non-terminal residue" evidence="3">
    <location>
        <position position="1"/>
    </location>
</feature>
<evidence type="ECO:0000313" key="4">
    <source>
        <dbReference type="Proteomes" id="UP000789759"/>
    </source>
</evidence>
<dbReference type="AlphaFoldDB" id="A0A9N9ISQ8"/>
<protein>
    <submittedName>
        <fullName evidence="3">4238_t:CDS:1</fullName>
    </submittedName>
</protein>
<feature type="region of interest" description="Disordered" evidence="1">
    <location>
        <begin position="161"/>
        <end position="208"/>
    </location>
</feature>
<accession>A0A9N9ISQ8</accession>
<feature type="domain" description="Multiple myeloma tumor-associated protein 2-like N-terminal" evidence="2">
    <location>
        <begin position="1"/>
        <end position="62"/>
    </location>
</feature>
<sequence length="236" mass="26991">DVKTDKHRENYLGHSLFAPVGRWQKGKDLTWYSKDGKSEQAYIDEINAIKDAEADVMAELLGAGKRKKVTGNVTQQELSNVLKREQEEDDDDDEILKEATKDATKGLGFKSFGRLHIDEMIPGDPEAIENGSVLKNDEQIIQSDKDYSISTSAVKSDNITSISAVSKKQKKEKKKKRKKHKKDSRSPSPVRKRYRDSRSPSPVRKRYRDSSRKLIIQINSVNINILEKIRYILMKD</sequence>
<organism evidence="3 4">
    <name type="scientific">Cetraspora pellucida</name>
    <dbReference type="NCBI Taxonomy" id="1433469"/>
    <lineage>
        <taxon>Eukaryota</taxon>
        <taxon>Fungi</taxon>
        <taxon>Fungi incertae sedis</taxon>
        <taxon>Mucoromycota</taxon>
        <taxon>Glomeromycotina</taxon>
        <taxon>Glomeromycetes</taxon>
        <taxon>Diversisporales</taxon>
        <taxon>Gigasporaceae</taxon>
        <taxon>Cetraspora</taxon>
    </lineage>
</organism>
<feature type="non-terminal residue" evidence="3">
    <location>
        <position position="236"/>
    </location>
</feature>
<dbReference type="Proteomes" id="UP000789759">
    <property type="component" value="Unassembled WGS sequence"/>
</dbReference>
<dbReference type="InterPro" id="IPR019315">
    <property type="entry name" value="MMTA2_N"/>
</dbReference>
<evidence type="ECO:0000313" key="3">
    <source>
        <dbReference type="EMBL" id="CAG8748547.1"/>
    </source>
</evidence>
<feature type="compositionally biased region" description="Basic residues" evidence="1">
    <location>
        <begin position="167"/>
        <end position="183"/>
    </location>
</feature>
<dbReference type="EMBL" id="CAJVQA010017388">
    <property type="protein sequence ID" value="CAG8748547.1"/>
    <property type="molecule type" value="Genomic_DNA"/>
</dbReference>
<keyword evidence="4" id="KW-1185">Reference proteome</keyword>
<evidence type="ECO:0000259" key="2">
    <source>
        <dbReference type="Pfam" id="PF10159"/>
    </source>
</evidence>
<name>A0A9N9ISQ8_9GLOM</name>